<evidence type="ECO:0000256" key="1">
    <source>
        <dbReference type="SAM" id="Phobius"/>
    </source>
</evidence>
<dbReference type="OrthoDB" id="766141at2"/>
<keyword evidence="1" id="KW-0812">Transmembrane</keyword>
<protein>
    <recommendedName>
        <fullName evidence="4">Zinc-ribbon domain-containing protein</fullName>
    </recommendedName>
</protein>
<accession>A0A420E8T2</accession>
<gene>
    <name evidence="2" type="ORF">DBZ36_15330</name>
</gene>
<keyword evidence="1" id="KW-1133">Transmembrane helix</keyword>
<evidence type="ECO:0000313" key="3">
    <source>
        <dbReference type="Proteomes" id="UP000286482"/>
    </source>
</evidence>
<reference evidence="2 3" key="1">
    <citation type="submission" date="2018-09" db="EMBL/GenBank/DDBJ databases">
        <authorList>
            <person name="Wang Z."/>
        </authorList>
    </citation>
    <scope>NUCLEOTIDE SEQUENCE [LARGE SCALE GENOMIC DNA]</scope>
    <source>
        <strain evidence="2 3">ALS 81</strain>
    </source>
</reference>
<dbReference type="RefSeq" id="WP_120355834.1">
    <property type="nucleotide sequence ID" value="NZ_RAQO01000008.1"/>
</dbReference>
<keyword evidence="1" id="KW-0472">Membrane</keyword>
<proteinExistence type="predicted"/>
<organism evidence="2 3">
    <name type="scientific">Alginatibacterium sediminis</name>
    <dbReference type="NCBI Taxonomy" id="2164068"/>
    <lineage>
        <taxon>Bacteria</taxon>
        <taxon>Pseudomonadati</taxon>
        <taxon>Pseudomonadota</taxon>
        <taxon>Gammaproteobacteria</taxon>
        <taxon>Alteromonadales</taxon>
        <taxon>Alteromonadaceae</taxon>
        <taxon>Alginatibacterium</taxon>
    </lineage>
</organism>
<comment type="caution">
    <text evidence="2">The sequence shown here is derived from an EMBL/GenBank/DDBJ whole genome shotgun (WGS) entry which is preliminary data.</text>
</comment>
<dbReference type="Proteomes" id="UP000286482">
    <property type="component" value="Unassembled WGS sequence"/>
</dbReference>
<keyword evidence="3" id="KW-1185">Reference proteome</keyword>
<evidence type="ECO:0008006" key="4">
    <source>
        <dbReference type="Google" id="ProtNLM"/>
    </source>
</evidence>
<evidence type="ECO:0000313" key="2">
    <source>
        <dbReference type="EMBL" id="RKF15748.1"/>
    </source>
</evidence>
<name>A0A420E8T2_9ALTE</name>
<dbReference type="EMBL" id="RAQO01000008">
    <property type="protein sequence ID" value="RKF15748.1"/>
    <property type="molecule type" value="Genomic_DNA"/>
</dbReference>
<dbReference type="AlphaFoldDB" id="A0A420E8T2"/>
<feature type="transmembrane region" description="Helical" evidence="1">
    <location>
        <begin position="103"/>
        <end position="121"/>
    </location>
</feature>
<feature type="transmembrane region" description="Helical" evidence="1">
    <location>
        <begin position="73"/>
        <end position="91"/>
    </location>
</feature>
<sequence length="170" mass="19820">MFIFSGTKKHKLKRTAYSQDYCNACEKLVIAEKWTWKSWFHLFWLSLIPLGSRFQWICSECKRDTNGRYQSGLFSKLVINIVLLALVVLMFQPEAVELSEHILVLRISAVCLSLGCLLWLFRHKKSQSKVEIRQSIPLLQHSKCHYCQGELRVGTEIHCGACQLQVYRKI</sequence>